<evidence type="ECO:0000313" key="4">
    <source>
        <dbReference type="EMBL" id="NKE73294.1"/>
    </source>
</evidence>
<dbReference type="AlphaFoldDB" id="A0A7X6DUB4"/>
<dbReference type="EMBL" id="VTOW01000005">
    <property type="protein sequence ID" value="NKE73294.1"/>
    <property type="molecule type" value="Genomic_DNA"/>
</dbReference>
<keyword evidence="5" id="KW-1185">Reference proteome</keyword>
<dbReference type="SUPFAM" id="SSF49764">
    <property type="entry name" value="HSP20-like chaperones"/>
    <property type="match status" value="1"/>
</dbReference>
<dbReference type="Gene3D" id="2.60.40.790">
    <property type="match status" value="1"/>
</dbReference>
<name>A0A7X6DUB4_9BACT</name>
<evidence type="ECO:0000256" key="2">
    <source>
        <dbReference type="RuleBase" id="RU003616"/>
    </source>
</evidence>
<dbReference type="Proteomes" id="UP000534783">
    <property type="component" value="Unassembled WGS sequence"/>
</dbReference>
<accession>A0A7X6DUB4</accession>
<reference evidence="4 5" key="1">
    <citation type="journal article" date="2020" name="Nature">
        <title>Bacterial chemolithoautotrophy via manganese oxidation.</title>
        <authorList>
            <person name="Yu H."/>
            <person name="Leadbetter J.R."/>
        </authorList>
    </citation>
    <scope>NUCLEOTIDE SEQUENCE [LARGE SCALE GENOMIC DNA]</scope>
    <source>
        <strain evidence="4 5">Mn-1</strain>
    </source>
</reference>
<evidence type="ECO:0000313" key="5">
    <source>
        <dbReference type="Proteomes" id="UP000534783"/>
    </source>
</evidence>
<dbReference type="InterPro" id="IPR002068">
    <property type="entry name" value="A-crystallin/Hsp20_dom"/>
</dbReference>
<sequence>MEEMSARLRDLMGKGSMTRINGEEALTSIDWVPEVDIIESEKEYLIKAELPEIKKEDVKVSVEKGVLTIQGERKQEKEEKGKKFHRIERSYGAFERSFTLPDDADQGKVSAEFKDGILSVHLAKSEKAAPKPIEVKAA</sequence>
<feature type="domain" description="SHSP" evidence="3">
    <location>
        <begin position="26"/>
        <end position="138"/>
    </location>
</feature>
<dbReference type="PANTHER" id="PTHR11527">
    <property type="entry name" value="HEAT-SHOCK PROTEIN 20 FAMILY MEMBER"/>
    <property type="match status" value="1"/>
</dbReference>
<gene>
    <name evidence="4" type="ORF">MNODULE_21275</name>
</gene>
<comment type="caution">
    <text evidence="4">The sequence shown here is derived from an EMBL/GenBank/DDBJ whole genome shotgun (WGS) entry which is preliminary data.</text>
</comment>
<proteinExistence type="inferred from homology"/>
<dbReference type="InterPro" id="IPR031107">
    <property type="entry name" value="Small_HSP"/>
</dbReference>
<evidence type="ECO:0000256" key="1">
    <source>
        <dbReference type="PROSITE-ProRule" id="PRU00285"/>
    </source>
</evidence>
<dbReference type="Pfam" id="PF00011">
    <property type="entry name" value="HSP20"/>
    <property type="match status" value="1"/>
</dbReference>
<dbReference type="CDD" id="cd06464">
    <property type="entry name" value="ACD_sHsps-like"/>
    <property type="match status" value="1"/>
</dbReference>
<dbReference type="InterPro" id="IPR008978">
    <property type="entry name" value="HSP20-like_chaperone"/>
</dbReference>
<evidence type="ECO:0000259" key="3">
    <source>
        <dbReference type="PROSITE" id="PS01031"/>
    </source>
</evidence>
<organism evidence="4 5">
    <name type="scientific">Candidatus Manganitrophus noduliformans</name>
    <dbReference type="NCBI Taxonomy" id="2606439"/>
    <lineage>
        <taxon>Bacteria</taxon>
        <taxon>Pseudomonadati</taxon>
        <taxon>Nitrospirota</taxon>
        <taxon>Nitrospiria</taxon>
        <taxon>Candidatus Troglogloeales</taxon>
        <taxon>Candidatus Manganitrophaceae</taxon>
        <taxon>Candidatus Manganitrophus</taxon>
    </lineage>
</organism>
<comment type="similarity">
    <text evidence="1 2">Belongs to the small heat shock protein (HSP20) family.</text>
</comment>
<protein>
    <submittedName>
        <fullName evidence="4">Hsp20/alpha crystallin family protein</fullName>
    </submittedName>
</protein>
<dbReference type="PROSITE" id="PS01031">
    <property type="entry name" value="SHSP"/>
    <property type="match status" value="1"/>
</dbReference>